<comment type="caution">
    <text evidence="1">The sequence shown here is derived from an EMBL/GenBank/DDBJ whole genome shotgun (WGS) entry which is preliminary data.</text>
</comment>
<name>A0A495E615_9FLAO</name>
<dbReference type="EMBL" id="RBIQ01000009">
    <property type="protein sequence ID" value="RKR12236.1"/>
    <property type="molecule type" value="Genomic_DNA"/>
</dbReference>
<evidence type="ECO:0000313" key="1">
    <source>
        <dbReference type="EMBL" id="RKR12236.1"/>
    </source>
</evidence>
<dbReference type="OrthoDB" id="5464618at2"/>
<organism evidence="1 2">
    <name type="scientific">Maribacter vaceletii</name>
    <dbReference type="NCBI Taxonomy" id="1206816"/>
    <lineage>
        <taxon>Bacteria</taxon>
        <taxon>Pseudomonadati</taxon>
        <taxon>Bacteroidota</taxon>
        <taxon>Flavobacteriia</taxon>
        <taxon>Flavobacteriales</taxon>
        <taxon>Flavobacteriaceae</taxon>
        <taxon>Maribacter</taxon>
    </lineage>
</organism>
<evidence type="ECO:0000313" key="2">
    <source>
        <dbReference type="Proteomes" id="UP000269412"/>
    </source>
</evidence>
<sequence>MYSFISHIKFIFSATNQHGVHSPFVYSYITKGLYTKKKFATSKSVDILLKSIRYFNIKNLKINSESNLYLNNIKPNFPNLETKASQFEGIYLENCKDWNNTIIEKEIKNITWVFINNIHKSKEENTFWEKIKKQKEIKVSVDLFYCGILFFRKEQEKEHFKIRY</sequence>
<dbReference type="RefSeq" id="WP_121068120.1">
    <property type="nucleotide sequence ID" value="NZ_RBIQ01000009.1"/>
</dbReference>
<keyword evidence="2" id="KW-1185">Reference proteome</keyword>
<proteinExistence type="predicted"/>
<dbReference type="Proteomes" id="UP000269412">
    <property type="component" value="Unassembled WGS sequence"/>
</dbReference>
<protein>
    <submittedName>
        <fullName evidence="1">Uncharacterized protein</fullName>
    </submittedName>
</protein>
<accession>A0A495E615</accession>
<reference evidence="1 2" key="1">
    <citation type="submission" date="2018-10" db="EMBL/GenBank/DDBJ databases">
        <title>Genomic Encyclopedia of Archaeal and Bacterial Type Strains, Phase II (KMG-II): from individual species to whole genera.</title>
        <authorList>
            <person name="Goeker M."/>
        </authorList>
    </citation>
    <scope>NUCLEOTIDE SEQUENCE [LARGE SCALE GENOMIC DNA]</scope>
    <source>
        <strain evidence="1 2">DSM 25230</strain>
    </source>
</reference>
<gene>
    <name evidence="1" type="ORF">CLV91_2362</name>
</gene>
<dbReference type="AlphaFoldDB" id="A0A495E615"/>